<evidence type="ECO:0000313" key="3">
    <source>
        <dbReference type="EMBL" id="KAF7784076.1"/>
    </source>
</evidence>
<organism evidence="3 4">
    <name type="scientific">Agaricus bisporus var. burnettii</name>
    <dbReference type="NCBI Taxonomy" id="192524"/>
    <lineage>
        <taxon>Eukaryota</taxon>
        <taxon>Fungi</taxon>
        <taxon>Dikarya</taxon>
        <taxon>Basidiomycota</taxon>
        <taxon>Agaricomycotina</taxon>
        <taxon>Agaricomycetes</taxon>
        <taxon>Agaricomycetidae</taxon>
        <taxon>Agaricales</taxon>
        <taxon>Agaricineae</taxon>
        <taxon>Agaricaceae</taxon>
        <taxon>Agaricus</taxon>
    </lineage>
</organism>
<feature type="region of interest" description="Disordered" evidence="1">
    <location>
        <begin position="1"/>
        <end position="106"/>
    </location>
</feature>
<feature type="compositionally biased region" description="Basic and acidic residues" evidence="1">
    <location>
        <begin position="45"/>
        <end position="59"/>
    </location>
</feature>
<gene>
    <name evidence="3" type="ORF">Agabi119p4_241</name>
</gene>
<name>A0A8H7KKR9_AGABI</name>
<dbReference type="EMBL" id="JABXXO010000001">
    <property type="protein sequence ID" value="KAF7784076.1"/>
    <property type="molecule type" value="Genomic_DNA"/>
</dbReference>
<dbReference type="Proteomes" id="UP000629468">
    <property type="component" value="Unassembled WGS sequence"/>
</dbReference>
<feature type="compositionally biased region" description="Low complexity" evidence="1">
    <location>
        <begin position="63"/>
        <end position="76"/>
    </location>
</feature>
<sequence>MDKLVDIAQKGYDAYNKHNSDANKTGGEEYNSPHNSGQSGYGSYDRPHIDDDEVIKNGEKSGSGDSSLFSSALGFLKDNKKDHEEPVDDEELTRAHDKVYNKNDSSGITSKLLGSAAALEVIKKFTGGSSSSSHGSSHGSSQGGNSQTQLISMAMSEAAKLFDKSGGKASGNKQDAVNGAAMTVMKLLVQSKFSGSGAVGGKDSGGLSSLMSLASKFSKH</sequence>
<protein>
    <recommendedName>
        <fullName evidence="2">DUF7721 domain-containing protein</fullName>
    </recommendedName>
</protein>
<dbReference type="InterPro" id="IPR056138">
    <property type="entry name" value="DUF7721"/>
</dbReference>
<dbReference type="PANTHER" id="PTHR39477">
    <property type="entry name" value="CHROMOSOME 8, WHOLE GENOME SHOTGUN SEQUENCE"/>
    <property type="match status" value="1"/>
</dbReference>
<feature type="region of interest" description="Disordered" evidence="1">
    <location>
        <begin position="197"/>
        <end position="220"/>
    </location>
</feature>
<feature type="domain" description="DUF7721" evidence="2">
    <location>
        <begin position="52"/>
        <end position="129"/>
    </location>
</feature>
<accession>A0A8H7KKR9</accession>
<feature type="compositionally biased region" description="Low complexity" evidence="1">
    <location>
        <begin position="205"/>
        <end position="220"/>
    </location>
</feature>
<dbReference type="PANTHER" id="PTHR39477:SF1">
    <property type="entry name" value="BETA-FLANKING PROTEIN"/>
    <property type="match status" value="1"/>
</dbReference>
<feature type="region of interest" description="Disordered" evidence="1">
    <location>
        <begin position="127"/>
        <end position="147"/>
    </location>
</feature>
<evidence type="ECO:0000259" key="2">
    <source>
        <dbReference type="Pfam" id="PF24845"/>
    </source>
</evidence>
<reference evidence="3 4" key="1">
    <citation type="journal article" name="Sci. Rep.">
        <title>Telomere-to-telomere assembled and centromere annotated genomes of the two main subspecies of the button mushroom Agaricus bisporus reveal especially polymorphic chromosome ends.</title>
        <authorList>
            <person name="Sonnenberg A.S.M."/>
            <person name="Sedaghat-Telgerd N."/>
            <person name="Lavrijssen B."/>
            <person name="Ohm R.A."/>
            <person name="Hendrickx P.M."/>
            <person name="Scholtmeijer K."/>
            <person name="Baars J.J.P."/>
            <person name="van Peer A."/>
        </authorList>
    </citation>
    <scope>NUCLEOTIDE SEQUENCE [LARGE SCALE GENOMIC DNA]</scope>
    <source>
        <strain evidence="3 4">H119_p4</strain>
    </source>
</reference>
<feature type="compositionally biased region" description="Basic and acidic residues" evidence="1">
    <location>
        <begin position="92"/>
        <end position="101"/>
    </location>
</feature>
<evidence type="ECO:0000256" key="1">
    <source>
        <dbReference type="SAM" id="MobiDB-lite"/>
    </source>
</evidence>
<evidence type="ECO:0000313" key="4">
    <source>
        <dbReference type="Proteomes" id="UP000629468"/>
    </source>
</evidence>
<dbReference type="AlphaFoldDB" id="A0A8H7KKR9"/>
<proteinExistence type="predicted"/>
<comment type="caution">
    <text evidence="3">The sequence shown here is derived from an EMBL/GenBank/DDBJ whole genome shotgun (WGS) entry which is preliminary data.</text>
</comment>
<dbReference type="Pfam" id="PF24845">
    <property type="entry name" value="DUF7721"/>
    <property type="match status" value="1"/>
</dbReference>